<dbReference type="GO" id="GO:0005737">
    <property type="term" value="C:cytoplasm"/>
    <property type="evidence" value="ECO:0007669"/>
    <property type="project" value="UniProtKB-SubCell"/>
</dbReference>
<dbReference type="Gene3D" id="3.10.20.810">
    <property type="entry name" value="Phosphoribosyl-AMP cyclohydrolase"/>
    <property type="match status" value="1"/>
</dbReference>
<dbReference type="GO" id="GO:0005524">
    <property type="term" value="F:ATP binding"/>
    <property type="evidence" value="ECO:0007669"/>
    <property type="project" value="UniProtKB-KW"/>
</dbReference>
<organism evidence="16 17">
    <name type="scientific">Aminithiophilus ramosus</name>
    <dbReference type="NCBI Taxonomy" id="3029084"/>
    <lineage>
        <taxon>Bacteria</taxon>
        <taxon>Thermotogati</taxon>
        <taxon>Synergistota</taxon>
        <taxon>Synergistia</taxon>
        <taxon>Synergistales</taxon>
        <taxon>Aminithiophilaceae</taxon>
        <taxon>Aminithiophilus</taxon>
    </lineage>
</organism>
<evidence type="ECO:0000256" key="13">
    <source>
        <dbReference type="HAMAP-Rule" id="MF_01019"/>
    </source>
</evidence>
<dbReference type="Pfam" id="PF01503">
    <property type="entry name" value="PRA-PH"/>
    <property type="match status" value="1"/>
</dbReference>
<dbReference type="KEGG" id="aram:KAR29_08660"/>
<comment type="similarity">
    <text evidence="5 13">In the C-terminal section; belongs to the PRA-PH family.</text>
</comment>
<evidence type="ECO:0000259" key="15">
    <source>
        <dbReference type="Pfam" id="PF01502"/>
    </source>
</evidence>
<keyword evidence="8 13" id="KW-0547">Nucleotide-binding</keyword>
<dbReference type="PANTHER" id="PTHR42945:SF1">
    <property type="entry name" value="HISTIDINE BIOSYNTHESIS BIFUNCTIONAL PROTEIN HIS7"/>
    <property type="match status" value="1"/>
</dbReference>
<reference evidence="17" key="1">
    <citation type="submission" date="2021-04" db="EMBL/GenBank/DDBJ databases">
        <title>A novel Synergistetes isolate from a pyrite-forming mixed culture.</title>
        <authorList>
            <person name="Bunk B."/>
            <person name="Sproer C."/>
            <person name="Spring S."/>
            <person name="Pester M."/>
        </authorList>
    </citation>
    <scope>NUCLEOTIDE SEQUENCE [LARGE SCALE GENOMIC DNA]</scope>
    <source>
        <strain evidence="17">J.5.4.2-T.3.5.2</strain>
    </source>
</reference>
<keyword evidence="17" id="KW-1185">Reference proteome</keyword>
<dbReference type="PANTHER" id="PTHR42945">
    <property type="entry name" value="HISTIDINE BIOSYNTHESIS BIFUNCTIONAL PROTEIN"/>
    <property type="match status" value="1"/>
</dbReference>
<evidence type="ECO:0000256" key="14">
    <source>
        <dbReference type="SAM" id="MobiDB-lite"/>
    </source>
</evidence>
<dbReference type="NCBIfam" id="TIGR03188">
    <property type="entry name" value="histidine_hisI"/>
    <property type="match status" value="1"/>
</dbReference>
<dbReference type="InterPro" id="IPR021130">
    <property type="entry name" value="PRib-ATP_PPHydrolase-like"/>
</dbReference>
<evidence type="ECO:0000256" key="11">
    <source>
        <dbReference type="ARBA" id="ARBA00023102"/>
    </source>
</evidence>
<dbReference type="AlphaFoldDB" id="A0A9Q7A552"/>
<comment type="catalytic activity">
    <reaction evidence="2 13">
        <text>1-(5-phospho-beta-D-ribosyl)-ATP + H2O = 1-(5-phospho-beta-D-ribosyl)-5'-AMP + diphosphate + H(+)</text>
        <dbReference type="Rhea" id="RHEA:22828"/>
        <dbReference type="ChEBI" id="CHEBI:15377"/>
        <dbReference type="ChEBI" id="CHEBI:15378"/>
        <dbReference type="ChEBI" id="CHEBI:33019"/>
        <dbReference type="ChEBI" id="CHEBI:59457"/>
        <dbReference type="ChEBI" id="CHEBI:73183"/>
        <dbReference type="EC" id="3.6.1.31"/>
    </reaction>
</comment>
<dbReference type="Proteomes" id="UP000671879">
    <property type="component" value="Chromosome"/>
</dbReference>
<dbReference type="HAMAP" id="MF_01019">
    <property type="entry name" value="HisIE"/>
    <property type="match status" value="1"/>
</dbReference>
<dbReference type="SUPFAM" id="SSF101386">
    <property type="entry name" value="all-alpha NTP pyrophosphatases"/>
    <property type="match status" value="1"/>
</dbReference>
<proteinExistence type="inferred from homology"/>
<comment type="pathway">
    <text evidence="3 13">Amino-acid biosynthesis; L-histidine biosynthesis; L-histidine from 5-phospho-alpha-D-ribose 1-diphosphate: step 3/9.</text>
</comment>
<feature type="region of interest" description="Phosphoribosyl-ATP pyrophosphohydrolase" evidence="13">
    <location>
        <begin position="140"/>
        <end position="231"/>
    </location>
</feature>
<keyword evidence="13" id="KW-0963">Cytoplasm</keyword>
<evidence type="ECO:0000256" key="7">
    <source>
        <dbReference type="ARBA" id="ARBA00022605"/>
    </source>
</evidence>
<dbReference type="InterPro" id="IPR038019">
    <property type="entry name" value="PRib_AMP_CycHydrolase_sf"/>
</dbReference>
<evidence type="ECO:0000256" key="2">
    <source>
        <dbReference type="ARBA" id="ARBA00001460"/>
    </source>
</evidence>
<keyword evidence="11 13" id="KW-0368">Histidine biosynthesis</keyword>
<dbReference type="HAMAP" id="MF_01020">
    <property type="entry name" value="HisE"/>
    <property type="match status" value="1"/>
</dbReference>
<evidence type="ECO:0000256" key="8">
    <source>
        <dbReference type="ARBA" id="ARBA00022741"/>
    </source>
</evidence>
<sequence>MARRAGNRRPPRQKGTTEEGRKLNEAIFEGLRFGDDGLLPVVAQDAVTGEILMLAWADREALRETERLGELVLYSRSRGELWHKGKTSGNRMKVLALRADCDSDAVVALVEPAGPACHTGARSCFFRNLLGEGGDEASFPGRLWRYLLKRRHDGPDESYTASLLARGKSRVGQKIGEEGVETAIAVATGDREGTLYEAADLVYHLLVGLLSLDIPLGDLWKELASRHKGKE</sequence>
<evidence type="ECO:0000256" key="3">
    <source>
        <dbReference type="ARBA" id="ARBA00005169"/>
    </source>
</evidence>
<keyword evidence="9 13" id="KW-0378">Hydrolase</keyword>
<evidence type="ECO:0000256" key="10">
    <source>
        <dbReference type="ARBA" id="ARBA00022840"/>
    </source>
</evidence>
<dbReference type="SUPFAM" id="SSF141734">
    <property type="entry name" value="HisI-like"/>
    <property type="match status" value="1"/>
</dbReference>
<dbReference type="InterPro" id="IPR002496">
    <property type="entry name" value="PRib_AMP_CycHydrolase_dom"/>
</dbReference>
<feature type="region of interest" description="Phosphoribosyl-AMP cyclohydrolase" evidence="13">
    <location>
        <begin position="1"/>
        <end position="139"/>
    </location>
</feature>
<dbReference type="NCBIfam" id="NF000768">
    <property type="entry name" value="PRK00051.1"/>
    <property type="match status" value="1"/>
</dbReference>
<dbReference type="Gene3D" id="1.10.287.1080">
    <property type="entry name" value="MazG-like"/>
    <property type="match status" value="1"/>
</dbReference>
<dbReference type="InterPro" id="IPR023019">
    <property type="entry name" value="His_synth_HisIE"/>
</dbReference>
<evidence type="ECO:0000256" key="12">
    <source>
        <dbReference type="ARBA" id="ARBA00023268"/>
    </source>
</evidence>
<keyword evidence="10 13" id="KW-0067">ATP-binding</keyword>
<dbReference type="EMBL" id="CP072943">
    <property type="protein sequence ID" value="QTX31440.1"/>
    <property type="molecule type" value="Genomic_DNA"/>
</dbReference>
<dbReference type="FunFam" id="3.10.20.810:FF:000001">
    <property type="entry name" value="Histidine biosynthesis bifunctional protein HisIE"/>
    <property type="match status" value="1"/>
</dbReference>
<comment type="similarity">
    <text evidence="6 13">In the N-terminal section; belongs to the PRA-CH family.</text>
</comment>
<feature type="region of interest" description="Disordered" evidence="14">
    <location>
        <begin position="1"/>
        <end position="21"/>
    </location>
</feature>
<evidence type="ECO:0000256" key="6">
    <source>
        <dbReference type="ARBA" id="ARBA00008299"/>
    </source>
</evidence>
<evidence type="ECO:0000256" key="9">
    <source>
        <dbReference type="ARBA" id="ARBA00022801"/>
    </source>
</evidence>
<dbReference type="CDD" id="cd11534">
    <property type="entry name" value="NTP-PPase_HisIE_like"/>
    <property type="match status" value="1"/>
</dbReference>
<dbReference type="GO" id="GO:0004636">
    <property type="term" value="F:phosphoribosyl-ATP diphosphatase activity"/>
    <property type="evidence" value="ECO:0007669"/>
    <property type="project" value="UniProtKB-UniRule"/>
</dbReference>
<protein>
    <recommendedName>
        <fullName evidence="13">Histidine biosynthesis bifunctional protein HisIE</fullName>
    </recommendedName>
    <domain>
        <recommendedName>
            <fullName evidence="13">Phosphoribosyl-AMP cyclohydrolase</fullName>
            <shortName evidence="13">PRA-CH</shortName>
            <ecNumber evidence="13">3.5.4.19</ecNumber>
        </recommendedName>
    </domain>
    <domain>
        <recommendedName>
            <fullName evidence="13">Phosphoribosyl-ATP pyrophosphatase</fullName>
            <shortName evidence="13">PRA-PH</shortName>
            <ecNumber evidence="13">3.6.1.31</ecNumber>
        </recommendedName>
    </domain>
</protein>
<keyword evidence="7 13" id="KW-0028">Amino-acid biosynthesis</keyword>
<dbReference type="InterPro" id="IPR008179">
    <property type="entry name" value="HisE"/>
</dbReference>
<dbReference type="EC" id="3.5.4.19" evidence="13"/>
<keyword evidence="12 13" id="KW-0511">Multifunctional enzyme</keyword>
<name>A0A9Q7A552_9BACT</name>
<comment type="subcellular location">
    <subcellularLocation>
        <location evidence="13">Cytoplasm</location>
    </subcellularLocation>
</comment>
<dbReference type="EC" id="3.6.1.31" evidence="13"/>
<dbReference type="NCBIfam" id="NF002747">
    <property type="entry name" value="PRK02759.1"/>
    <property type="match status" value="1"/>
</dbReference>
<gene>
    <name evidence="13" type="primary">hisI</name>
    <name evidence="13" type="synonym">hisIE</name>
    <name evidence="16" type="ORF">KAR29_08660</name>
</gene>
<dbReference type="GO" id="GO:0000105">
    <property type="term" value="P:L-histidine biosynthetic process"/>
    <property type="evidence" value="ECO:0007669"/>
    <property type="project" value="UniProtKB-UniRule"/>
</dbReference>
<evidence type="ECO:0000313" key="16">
    <source>
        <dbReference type="EMBL" id="QTX31440.1"/>
    </source>
</evidence>
<dbReference type="Pfam" id="PF01502">
    <property type="entry name" value="PRA-CH"/>
    <property type="match status" value="1"/>
</dbReference>
<evidence type="ECO:0000256" key="1">
    <source>
        <dbReference type="ARBA" id="ARBA00000024"/>
    </source>
</evidence>
<accession>A0A9Q7A552</accession>
<comment type="pathway">
    <text evidence="4 13">Amino-acid biosynthesis; L-histidine biosynthesis; L-histidine from 5-phospho-alpha-D-ribose 1-diphosphate: step 2/9.</text>
</comment>
<evidence type="ECO:0000313" key="17">
    <source>
        <dbReference type="Proteomes" id="UP000671879"/>
    </source>
</evidence>
<feature type="domain" description="Phosphoribosyl-AMP cyclohydrolase" evidence="15">
    <location>
        <begin position="53"/>
        <end position="126"/>
    </location>
</feature>
<feature type="compositionally biased region" description="Basic residues" evidence="14">
    <location>
        <begin position="1"/>
        <end position="12"/>
    </location>
</feature>
<evidence type="ECO:0000256" key="5">
    <source>
        <dbReference type="ARBA" id="ARBA00007731"/>
    </source>
</evidence>
<dbReference type="GO" id="GO:0004635">
    <property type="term" value="F:phosphoribosyl-AMP cyclohydrolase activity"/>
    <property type="evidence" value="ECO:0007669"/>
    <property type="project" value="UniProtKB-UniRule"/>
</dbReference>
<comment type="catalytic activity">
    <reaction evidence="1 13">
        <text>1-(5-phospho-beta-D-ribosyl)-5'-AMP + H2O = 1-(5-phospho-beta-D-ribosyl)-5-[(5-phospho-beta-D-ribosylamino)methylideneamino]imidazole-4-carboxamide</text>
        <dbReference type="Rhea" id="RHEA:20049"/>
        <dbReference type="ChEBI" id="CHEBI:15377"/>
        <dbReference type="ChEBI" id="CHEBI:58435"/>
        <dbReference type="ChEBI" id="CHEBI:59457"/>
        <dbReference type="EC" id="3.5.4.19"/>
    </reaction>
</comment>
<evidence type="ECO:0000256" key="4">
    <source>
        <dbReference type="ARBA" id="ARBA00005204"/>
    </source>
</evidence>